<name>A0A0M3HP73_ASCLU</name>
<protein>
    <submittedName>
        <fullName evidence="3">Uncharacterized protein</fullName>
    </submittedName>
</protein>
<dbReference type="WBParaSite" id="ALUE_0000364001-mRNA-1">
    <property type="protein sequence ID" value="ALUE_0000364001-mRNA-1"/>
    <property type="gene ID" value="ALUE_0000364001"/>
</dbReference>
<reference evidence="3" key="1">
    <citation type="submission" date="2017-02" db="UniProtKB">
        <authorList>
            <consortium name="WormBaseParasite"/>
        </authorList>
    </citation>
    <scope>IDENTIFICATION</scope>
</reference>
<evidence type="ECO:0000256" key="1">
    <source>
        <dbReference type="SAM" id="MobiDB-lite"/>
    </source>
</evidence>
<feature type="compositionally biased region" description="Basic and acidic residues" evidence="1">
    <location>
        <begin position="1"/>
        <end position="16"/>
    </location>
</feature>
<evidence type="ECO:0000313" key="3">
    <source>
        <dbReference type="WBParaSite" id="ALUE_0000364001-mRNA-1"/>
    </source>
</evidence>
<feature type="compositionally biased region" description="Basic and acidic residues" evidence="1">
    <location>
        <begin position="41"/>
        <end position="50"/>
    </location>
</feature>
<evidence type="ECO:0000313" key="2">
    <source>
        <dbReference type="Proteomes" id="UP000036681"/>
    </source>
</evidence>
<organism evidence="2 3">
    <name type="scientific">Ascaris lumbricoides</name>
    <name type="common">Giant roundworm</name>
    <dbReference type="NCBI Taxonomy" id="6252"/>
    <lineage>
        <taxon>Eukaryota</taxon>
        <taxon>Metazoa</taxon>
        <taxon>Ecdysozoa</taxon>
        <taxon>Nematoda</taxon>
        <taxon>Chromadorea</taxon>
        <taxon>Rhabditida</taxon>
        <taxon>Spirurina</taxon>
        <taxon>Ascaridomorpha</taxon>
        <taxon>Ascaridoidea</taxon>
        <taxon>Ascarididae</taxon>
        <taxon>Ascaris</taxon>
    </lineage>
</organism>
<sequence>MGERARAGIRLERAEESLNWPTSATVSQTGPGRLPNSTRTQCERDPDKEQYTPPSSNTLSPRGTKAALVSAGQRRALFSAVARVSILNAYAVRRLACAHASPSFSF</sequence>
<proteinExistence type="predicted"/>
<feature type="compositionally biased region" description="Polar residues" evidence="1">
    <location>
        <begin position="52"/>
        <end position="61"/>
    </location>
</feature>
<dbReference type="Proteomes" id="UP000036681">
    <property type="component" value="Unplaced"/>
</dbReference>
<feature type="region of interest" description="Disordered" evidence="1">
    <location>
        <begin position="1"/>
        <end position="64"/>
    </location>
</feature>
<accession>A0A0M3HP73</accession>
<keyword evidence="2" id="KW-1185">Reference proteome</keyword>
<dbReference type="AlphaFoldDB" id="A0A0M3HP73"/>
<feature type="compositionally biased region" description="Polar residues" evidence="1">
    <location>
        <begin position="19"/>
        <end position="40"/>
    </location>
</feature>